<dbReference type="InParanoid" id="E9GV99"/>
<dbReference type="GO" id="GO:0003824">
    <property type="term" value="F:catalytic activity"/>
    <property type="evidence" value="ECO:0007669"/>
    <property type="project" value="InterPro"/>
</dbReference>
<organism evidence="2 3">
    <name type="scientific">Daphnia pulex</name>
    <name type="common">Water flea</name>
    <dbReference type="NCBI Taxonomy" id="6669"/>
    <lineage>
        <taxon>Eukaryota</taxon>
        <taxon>Metazoa</taxon>
        <taxon>Ecdysozoa</taxon>
        <taxon>Arthropoda</taxon>
        <taxon>Crustacea</taxon>
        <taxon>Branchiopoda</taxon>
        <taxon>Diplostraca</taxon>
        <taxon>Cladocera</taxon>
        <taxon>Anomopoda</taxon>
        <taxon>Daphniidae</taxon>
        <taxon>Daphnia</taxon>
    </lineage>
</organism>
<dbReference type="PANTHER" id="PTHR46670">
    <property type="entry name" value="ENDO/EXONUCLEASE/PHOSPHATASE DOMAIN-CONTAINING PROTEIN"/>
    <property type="match status" value="1"/>
</dbReference>
<proteinExistence type="predicted"/>
<dbReference type="PANTHER" id="PTHR46670:SF3">
    <property type="entry name" value="ENDONUCLEASE_EXONUCLEASE_PHOSPHATASE DOMAIN-CONTAINING PROTEIN"/>
    <property type="match status" value="1"/>
</dbReference>
<dbReference type="SUPFAM" id="SSF56219">
    <property type="entry name" value="DNase I-like"/>
    <property type="match status" value="1"/>
</dbReference>
<dbReference type="PhylomeDB" id="E9GV99"/>
<reference evidence="2 3" key="1">
    <citation type="journal article" date="2011" name="Science">
        <title>The ecoresponsive genome of Daphnia pulex.</title>
        <authorList>
            <person name="Colbourne J.K."/>
            <person name="Pfrender M.E."/>
            <person name="Gilbert D."/>
            <person name="Thomas W.K."/>
            <person name="Tucker A."/>
            <person name="Oakley T.H."/>
            <person name="Tokishita S."/>
            <person name="Aerts A."/>
            <person name="Arnold G.J."/>
            <person name="Basu M.K."/>
            <person name="Bauer D.J."/>
            <person name="Caceres C.E."/>
            <person name="Carmel L."/>
            <person name="Casola C."/>
            <person name="Choi J.H."/>
            <person name="Detter J.C."/>
            <person name="Dong Q."/>
            <person name="Dusheyko S."/>
            <person name="Eads B.D."/>
            <person name="Frohlich T."/>
            <person name="Geiler-Samerotte K.A."/>
            <person name="Gerlach D."/>
            <person name="Hatcher P."/>
            <person name="Jogdeo S."/>
            <person name="Krijgsveld J."/>
            <person name="Kriventseva E.V."/>
            <person name="Kultz D."/>
            <person name="Laforsch C."/>
            <person name="Lindquist E."/>
            <person name="Lopez J."/>
            <person name="Manak J.R."/>
            <person name="Muller J."/>
            <person name="Pangilinan J."/>
            <person name="Patwardhan R.P."/>
            <person name="Pitluck S."/>
            <person name="Pritham E.J."/>
            <person name="Rechtsteiner A."/>
            <person name="Rho M."/>
            <person name="Rogozin I.B."/>
            <person name="Sakarya O."/>
            <person name="Salamov A."/>
            <person name="Schaack S."/>
            <person name="Shapiro H."/>
            <person name="Shiga Y."/>
            <person name="Skalitzky C."/>
            <person name="Smith Z."/>
            <person name="Souvorov A."/>
            <person name="Sung W."/>
            <person name="Tang Z."/>
            <person name="Tsuchiya D."/>
            <person name="Tu H."/>
            <person name="Vos H."/>
            <person name="Wang M."/>
            <person name="Wolf Y.I."/>
            <person name="Yamagata H."/>
            <person name="Yamada T."/>
            <person name="Ye Y."/>
            <person name="Shaw J.R."/>
            <person name="Andrews J."/>
            <person name="Crease T.J."/>
            <person name="Tang H."/>
            <person name="Lucas S.M."/>
            <person name="Robertson H.M."/>
            <person name="Bork P."/>
            <person name="Koonin E.V."/>
            <person name="Zdobnov E.M."/>
            <person name="Grigoriev I.V."/>
            <person name="Lynch M."/>
            <person name="Boore J.L."/>
        </authorList>
    </citation>
    <scope>NUCLEOTIDE SEQUENCE [LARGE SCALE GENOMIC DNA]</scope>
</reference>
<dbReference type="Gene3D" id="3.60.10.10">
    <property type="entry name" value="Endonuclease/exonuclease/phosphatase"/>
    <property type="match status" value="1"/>
</dbReference>
<name>E9GV99_DAPPU</name>
<evidence type="ECO:0000313" key="3">
    <source>
        <dbReference type="Proteomes" id="UP000000305"/>
    </source>
</evidence>
<evidence type="ECO:0000259" key="1">
    <source>
        <dbReference type="Pfam" id="PF03372"/>
    </source>
</evidence>
<evidence type="ECO:0000313" key="2">
    <source>
        <dbReference type="EMBL" id="EFX76645.1"/>
    </source>
</evidence>
<gene>
    <name evidence="2" type="ORF">DAPPUDRAFT_106881</name>
</gene>
<protein>
    <recommendedName>
        <fullName evidence="1">Endonuclease/exonuclease/phosphatase domain-containing protein</fullName>
    </recommendedName>
</protein>
<feature type="domain" description="Endonuclease/exonuclease/phosphatase" evidence="1">
    <location>
        <begin position="65"/>
        <end position="250"/>
    </location>
</feature>
<dbReference type="InterPro" id="IPR036691">
    <property type="entry name" value="Endo/exonu/phosph_ase_sf"/>
</dbReference>
<dbReference type="HOGENOM" id="CLU_000680_39_4_1"/>
<dbReference type="EMBL" id="GL732567">
    <property type="protein sequence ID" value="EFX76645.1"/>
    <property type="molecule type" value="Genomic_DNA"/>
</dbReference>
<dbReference type="InterPro" id="IPR005135">
    <property type="entry name" value="Endo/exonuclease/phosphatase"/>
</dbReference>
<sequence>MTIVYSRSEILACRPRQYPKLSLSLHSYRRLRLSCLLTRLRRFRSRKRKRRVGTRFSLINTGSVVNKLETFITIFSDHSPDVVALTETCLTYDNGYEILSTMVPSGFSFILVPRPSSWRGGGVDVVYKSSMAATLVADSQAYDSFEHMDVHLKFGTRTLRLLVVYRPPRCSESDFLRDFSFALEILLVTRDGVLIVGDLNLHVDVVHHVVGTTQERSATLKRHTLDLVLSRQRNHLVSKVCVGSRVISDHHPVLCVLGLHLPRWLTKKLLTRSFKSTDRDKFATDITNLPLLSAPSDNLEGLVEQYNNVRQCRGDMGALYRLVGDLMGSTTTPSLPTRSSDQEVADDLNQFFCSKVSALKSRFHSDRDQQPAPSSPLMDTTCSCSVLSRF</sequence>
<dbReference type="Pfam" id="PF03372">
    <property type="entry name" value="Exo_endo_phos"/>
    <property type="match status" value="1"/>
</dbReference>
<dbReference type="Proteomes" id="UP000000305">
    <property type="component" value="Unassembled WGS sequence"/>
</dbReference>
<accession>E9GV99</accession>
<dbReference type="STRING" id="6669.E9GV99"/>
<keyword evidence="3" id="KW-1185">Reference proteome</keyword>
<dbReference type="OrthoDB" id="416454at2759"/>
<dbReference type="AlphaFoldDB" id="E9GV99"/>
<dbReference type="KEGG" id="dpx:DAPPUDRAFT_106881"/>